<keyword evidence="3" id="KW-1185">Reference proteome</keyword>
<sequence length="117" mass="13566">MPPPLFRLFSFVISFLSFSFLNWCLLDLFCGFGFGLAGWLIGWLVGWFFLFPLSLPPYIYFFSLGREGKREDCDLVFVSLFFIALCFCFITLHRYTYKKVGNLAWARHGMDGGLIDS</sequence>
<keyword evidence="1" id="KW-1133">Transmembrane helix</keyword>
<protein>
    <submittedName>
        <fullName evidence="2">Uncharacterized protein</fullName>
    </submittedName>
</protein>
<feature type="transmembrane region" description="Helical" evidence="1">
    <location>
        <begin position="6"/>
        <end position="25"/>
    </location>
</feature>
<organism evidence="2 3">
    <name type="scientific">Morchella conica CCBAS932</name>
    <dbReference type="NCBI Taxonomy" id="1392247"/>
    <lineage>
        <taxon>Eukaryota</taxon>
        <taxon>Fungi</taxon>
        <taxon>Dikarya</taxon>
        <taxon>Ascomycota</taxon>
        <taxon>Pezizomycotina</taxon>
        <taxon>Pezizomycetes</taxon>
        <taxon>Pezizales</taxon>
        <taxon>Morchellaceae</taxon>
        <taxon>Morchella</taxon>
    </lineage>
</organism>
<gene>
    <name evidence="2" type="ORF">P167DRAFT_604992</name>
</gene>
<keyword evidence="1" id="KW-0812">Transmembrane</keyword>
<feature type="transmembrane region" description="Helical" evidence="1">
    <location>
        <begin position="75"/>
        <end position="92"/>
    </location>
</feature>
<dbReference type="Proteomes" id="UP000277580">
    <property type="component" value="Unassembled WGS sequence"/>
</dbReference>
<proteinExistence type="predicted"/>
<evidence type="ECO:0000256" key="1">
    <source>
        <dbReference type="SAM" id="Phobius"/>
    </source>
</evidence>
<feature type="transmembrane region" description="Helical" evidence="1">
    <location>
        <begin position="32"/>
        <end position="55"/>
    </location>
</feature>
<dbReference type="EMBL" id="ML119123">
    <property type="protein sequence ID" value="RPB13381.1"/>
    <property type="molecule type" value="Genomic_DNA"/>
</dbReference>
<evidence type="ECO:0000313" key="3">
    <source>
        <dbReference type="Proteomes" id="UP000277580"/>
    </source>
</evidence>
<evidence type="ECO:0000313" key="2">
    <source>
        <dbReference type="EMBL" id="RPB13381.1"/>
    </source>
</evidence>
<dbReference type="AlphaFoldDB" id="A0A3N4KYG2"/>
<accession>A0A3N4KYG2</accession>
<name>A0A3N4KYG2_9PEZI</name>
<dbReference type="InParanoid" id="A0A3N4KYG2"/>
<keyword evidence="1" id="KW-0472">Membrane</keyword>
<reference evidence="2 3" key="1">
    <citation type="journal article" date="2018" name="Nat. Ecol. Evol.">
        <title>Pezizomycetes genomes reveal the molecular basis of ectomycorrhizal truffle lifestyle.</title>
        <authorList>
            <person name="Murat C."/>
            <person name="Payen T."/>
            <person name="Noel B."/>
            <person name="Kuo A."/>
            <person name="Morin E."/>
            <person name="Chen J."/>
            <person name="Kohler A."/>
            <person name="Krizsan K."/>
            <person name="Balestrini R."/>
            <person name="Da Silva C."/>
            <person name="Montanini B."/>
            <person name="Hainaut M."/>
            <person name="Levati E."/>
            <person name="Barry K.W."/>
            <person name="Belfiori B."/>
            <person name="Cichocki N."/>
            <person name="Clum A."/>
            <person name="Dockter R.B."/>
            <person name="Fauchery L."/>
            <person name="Guy J."/>
            <person name="Iotti M."/>
            <person name="Le Tacon F."/>
            <person name="Lindquist E.A."/>
            <person name="Lipzen A."/>
            <person name="Malagnac F."/>
            <person name="Mello A."/>
            <person name="Molinier V."/>
            <person name="Miyauchi S."/>
            <person name="Poulain J."/>
            <person name="Riccioni C."/>
            <person name="Rubini A."/>
            <person name="Sitrit Y."/>
            <person name="Splivallo R."/>
            <person name="Traeger S."/>
            <person name="Wang M."/>
            <person name="Zifcakova L."/>
            <person name="Wipf D."/>
            <person name="Zambonelli A."/>
            <person name="Paolocci F."/>
            <person name="Nowrousian M."/>
            <person name="Ottonello S."/>
            <person name="Baldrian P."/>
            <person name="Spatafora J.W."/>
            <person name="Henrissat B."/>
            <person name="Nagy L.G."/>
            <person name="Aury J.M."/>
            <person name="Wincker P."/>
            <person name="Grigoriev I.V."/>
            <person name="Bonfante P."/>
            <person name="Martin F.M."/>
        </authorList>
    </citation>
    <scope>NUCLEOTIDE SEQUENCE [LARGE SCALE GENOMIC DNA]</scope>
    <source>
        <strain evidence="2 3">CCBAS932</strain>
    </source>
</reference>